<keyword evidence="2" id="KW-0812">Transmembrane</keyword>
<evidence type="ECO:0000259" key="6">
    <source>
        <dbReference type="Pfam" id="PF13675"/>
    </source>
</evidence>
<dbReference type="Proteomes" id="UP000244932">
    <property type="component" value="Unassembled WGS sequence"/>
</dbReference>
<dbReference type="RefSeq" id="WP_108780602.1">
    <property type="nucleotide sequence ID" value="NZ_OMKW01000001.1"/>
</dbReference>
<evidence type="ECO:0000313" key="7">
    <source>
        <dbReference type="EMBL" id="SPF27828.1"/>
    </source>
</evidence>
<keyword evidence="3" id="KW-1133">Transmembrane helix</keyword>
<proteinExistence type="predicted"/>
<comment type="subcellular location">
    <subcellularLocation>
        <location evidence="1">Membrane</location>
        <topology evidence="1">Multi-pass membrane protein</topology>
    </subcellularLocation>
</comment>
<keyword evidence="4" id="KW-0472">Membrane</keyword>
<organism evidence="7 8">
    <name type="scientific">Pontivivens insulae</name>
    <dbReference type="NCBI Taxonomy" id="1639689"/>
    <lineage>
        <taxon>Bacteria</taxon>
        <taxon>Pseudomonadati</taxon>
        <taxon>Pseudomonadota</taxon>
        <taxon>Alphaproteobacteria</taxon>
        <taxon>Rhodobacterales</taxon>
        <taxon>Paracoccaceae</taxon>
        <taxon>Pontivivens</taxon>
    </lineage>
</organism>
<evidence type="ECO:0000256" key="3">
    <source>
        <dbReference type="ARBA" id="ARBA00022989"/>
    </source>
</evidence>
<dbReference type="EMBL" id="OMKW01000001">
    <property type="protein sequence ID" value="SPF27828.1"/>
    <property type="molecule type" value="Genomic_DNA"/>
</dbReference>
<evidence type="ECO:0000313" key="8">
    <source>
        <dbReference type="Proteomes" id="UP000244932"/>
    </source>
</evidence>
<feature type="domain" description="NarX-like N-terminal" evidence="6">
    <location>
        <begin position="31"/>
        <end position="113"/>
    </location>
</feature>
<keyword evidence="5" id="KW-0732">Signal</keyword>
<name>A0A2R8A744_9RHOB</name>
<feature type="domain" description="NarX-like N-terminal" evidence="6">
    <location>
        <begin position="166"/>
        <end position="240"/>
    </location>
</feature>
<evidence type="ECO:0000256" key="5">
    <source>
        <dbReference type="SAM" id="SignalP"/>
    </source>
</evidence>
<accession>A0A2R8A744</accession>
<gene>
    <name evidence="7" type="ORF">POI8812_00123</name>
</gene>
<sequence length="301" mass="32540">MKLALLMALAVSLAAPANAQMARAEQGLYRIDIAGSLRMRTQRMLRNACYVAAGIQDDSITSALPQDIAEADAIQLRLIEGDEALGLTAERSPVIRHQLEEMIAIRWEQFKLYPLYISASGTASADDLAQMSELADHLVSGFNELVADLEEKYARGSVLPADQTRTLNVMGRQRMLSQRIAAQHCALATGDDPASATAELAQTLSVLNTAFTDLRFGNLDNRIVEPSEETLAALECAHETFLGMSDLIEAGLNGDVPTVEELGQMNVLSNLLLRQSHDALQIANDGFNGREVTLANACQSA</sequence>
<dbReference type="AlphaFoldDB" id="A0A2R8A744"/>
<evidence type="ECO:0000256" key="1">
    <source>
        <dbReference type="ARBA" id="ARBA00004141"/>
    </source>
</evidence>
<evidence type="ECO:0000256" key="4">
    <source>
        <dbReference type="ARBA" id="ARBA00023136"/>
    </source>
</evidence>
<feature type="chain" id="PRO_5015354632" description="NarX-like N-terminal domain-containing protein" evidence="5">
    <location>
        <begin position="20"/>
        <end position="301"/>
    </location>
</feature>
<feature type="signal peptide" evidence="5">
    <location>
        <begin position="1"/>
        <end position="19"/>
    </location>
</feature>
<dbReference type="InterPro" id="IPR029095">
    <property type="entry name" value="NarX-like_N"/>
</dbReference>
<dbReference type="Pfam" id="PF13675">
    <property type="entry name" value="PilJ"/>
    <property type="match status" value="2"/>
</dbReference>
<reference evidence="7 8" key="1">
    <citation type="submission" date="2018-03" db="EMBL/GenBank/DDBJ databases">
        <authorList>
            <person name="Keele B.F."/>
        </authorList>
    </citation>
    <scope>NUCLEOTIDE SEQUENCE [LARGE SCALE GENOMIC DNA]</scope>
    <source>
        <strain evidence="7 8">CeCT 8812</strain>
    </source>
</reference>
<evidence type="ECO:0000256" key="2">
    <source>
        <dbReference type="ARBA" id="ARBA00022692"/>
    </source>
</evidence>
<protein>
    <recommendedName>
        <fullName evidence="6">NarX-like N-terminal domain-containing protein</fullName>
    </recommendedName>
</protein>
<dbReference type="GO" id="GO:0016020">
    <property type="term" value="C:membrane"/>
    <property type="evidence" value="ECO:0007669"/>
    <property type="project" value="UniProtKB-SubCell"/>
</dbReference>
<dbReference type="OrthoDB" id="952521at2"/>
<keyword evidence="8" id="KW-1185">Reference proteome</keyword>